<dbReference type="EMBL" id="VLLL01000012">
    <property type="protein sequence ID" value="TWJ06451.1"/>
    <property type="molecule type" value="Genomic_DNA"/>
</dbReference>
<dbReference type="RefSeq" id="WP_147144530.1">
    <property type="nucleotide sequence ID" value="NZ_BAABIJ010000002.1"/>
</dbReference>
<organism evidence="1 2">
    <name type="scientific">Stackebrandtia albiflava</name>
    <dbReference type="NCBI Taxonomy" id="406432"/>
    <lineage>
        <taxon>Bacteria</taxon>
        <taxon>Bacillati</taxon>
        <taxon>Actinomycetota</taxon>
        <taxon>Actinomycetes</taxon>
        <taxon>Glycomycetales</taxon>
        <taxon>Glycomycetaceae</taxon>
        <taxon>Stackebrandtia</taxon>
    </lineage>
</organism>
<evidence type="ECO:0000313" key="1">
    <source>
        <dbReference type="EMBL" id="TWJ06451.1"/>
    </source>
</evidence>
<accession>A0A562ULF1</accession>
<reference evidence="1 2" key="1">
    <citation type="journal article" date="2013" name="Stand. Genomic Sci.">
        <title>Genomic Encyclopedia of Type Strains, Phase I: The one thousand microbial genomes (KMG-I) project.</title>
        <authorList>
            <person name="Kyrpides N.C."/>
            <person name="Woyke T."/>
            <person name="Eisen J.A."/>
            <person name="Garrity G."/>
            <person name="Lilburn T.G."/>
            <person name="Beck B.J."/>
            <person name="Whitman W.B."/>
            <person name="Hugenholtz P."/>
            <person name="Klenk H.P."/>
        </authorList>
    </citation>
    <scope>NUCLEOTIDE SEQUENCE [LARGE SCALE GENOMIC DNA]</scope>
    <source>
        <strain evidence="1 2">DSM 45044</strain>
    </source>
</reference>
<gene>
    <name evidence="1" type="ORF">LX16_5187</name>
</gene>
<dbReference type="Proteomes" id="UP000321617">
    <property type="component" value="Unassembled WGS sequence"/>
</dbReference>
<proteinExistence type="predicted"/>
<name>A0A562ULF1_9ACTN</name>
<protein>
    <submittedName>
        <fullName evidence="1">Uncharacterized protein</fullName>
    </submittedName>
</protein>
<comment type="caution">
    <text evidence="1">The sequence shown here is derived from an EMBL/GenBank/DDBJ whole genome shotgun (WGS) entry which is preliminary data.</text>
</comment>
<dbReference type="OrthoDB" id="5192868at2"/>
<sequence length="151" mass="17341">MKISATHHDFIRAIVSGDTRTADELNERIPQTERRDFHVFVSAFFALMLEQRFKDDSSRETISTFVDEMRHDFRNANPPMQPLVVEALIRAHCGEDHLFEELSATDVYRAEFQVIVKVGTQTPEVRERLGDFLADAERLAQSWSAEAEESA</sequence>
<dbReference type="AlphaFoldDB" id="A0A562ULF1"/>
<keyword evidence="2" id="KW-1185">Reference proteome</keyword>
<evidence type="ECO:0000313" key="2">
    <source>
        <dbReference type="Proteomes" id="UP000321617"/>
    </source>
</evidence>